<reference evidence="2 3" key="1">
    <citation type="submission" date="2019-12" db="EMBL/GenBank/DDBJ databases">
        <title>Complete Genome Sequence of a Quorum-Sensing Bacterium,Rhodobacteraceae bacterium C31, Isolated from a marine microalgae symbiotic bacteria.</title>
        <authorList>
            <person name="Zhang Y."/>
        </authorList>
    </citation>
    <scope>NUCLEOTIDE SEQUENCE [LARGE SCALE GENOMIC DNA]</scope>
    <source>
        <strain evidence="2 3">C31</strain>
    </source>
</reference>
<organism evidence="2 3">
    <name type="scientific">Ponticoccus alexandrii</name>
    <dbReference type="NCBI Taxonomy" id="1943633"/>
    <lineage>
        <taxon>Bacteria</taxon>
        <taxon>Pseudomonadati</taxon>
        <taxon>Pseudomonadota</taxon>
        <taxon>Alphaproteobacteria</taxon>
        <taxon>Rhodobacterales</taxon>
        <taxon>Roseobacteraceae</taxon>
        <taxon>Ponticoccus</taxon>
    </lineage>
</organism>
<keyword evidence="2" id="KW-0489">Methyltransferase</keyword>
<dbReference type="GO" id="GO:0032259">
    <property type="term" value="P:methylation"/>
    <property type="evidence" value="ECO:0007669"/>
    <property type="project" value="UniProtKB-KW"/>
</dbReference>
<keyword evidence="2" id="KW-0808">Transferase</keyword>
<dbReference type="GO" id="GO:0008168">
    <property type="term" value="F:methyltransferase activity"/>
    <property type="evidence" value="ECO:0007669"/>
    <property type="project" value="UniProtKB-KW"/>
</dbReference>
<dbReference type="SUPFAM" id="SSF53335">
    <property type="entry name" value="S-adenosyl-L-methionine-dependent methyltransferases"/>
    <property type="match status" value="1"/>
</dbReference>
<dbReference type="RefSeq" id="WP_023848614.1">
    <property type="nucleotide sequence ID" value="NZ_CP047166.1"/>
</dbReference>
<dbReference type="NCBIfam" id="TIGR01444">
    <property type="entry name" value="fkbM_fam"/>
    <property type="match status" value="1"/>
</dbReference>
<name>A0ABX7F583_9RHOB</name>
<gene>
    <name evidence="2" type="ORF">GQA70_00530</name>
</gene>
<protein>
    <submittedName>
        <fullName evidence="2">FkbM family methyltransferase</fullName>
    </submittedName>
</protein>
<dbReference type="InterPro" id="IPR052514">
    <property type="entry name" value="SAM-dependent_MTase"/>
</dbReference>
<evidence type="ECO:0000313" key="3">
    <source>
        <dbReference type="Proteomes" id="UP000596387"/>
    </source>
</evidence>
<dbReference type="PANTHER" id="PTHR34203:SF15">
    <property type="entry name" value="SLL1173 PROTEIN"/>
    <property type="match status" value="1"/>
</dbReference>
<evidence type="ECO:0000313" key="2">
    <source>
        <dbReference type="EMBL" id="QRF64927.1"/>
    </source>
</evidence>
<dbReference type="InterPro" id="IPR029063">
    <property type="entry name" value="SAM-dependent_MTases_sf"/>
</dbReference>
<dbReference type="EMBL" id="CP047166">
    <property type="protein sequence ID" value="QRF64927.1"/>
    <property type="molecule type" value="Genomic_DNA"/>
</dbReference>
<keyword evidence="3" id="KW-1185">Reference proteome</keyword>
<dbReference type="PANTHER" id="PTHR34203">
    <property type="entry name" value="METHYLTRANSFERASE, FKBM FAMILY PROTEIN"/>
    <property type="match status" value="1"/>
</dbReference>
<feature type="domain" description="Methyltransferase FkbM" evidence="1">
    <location>
        <begin position="57"/>
        <end position="205"/>
    </location>
</feature>
<dbReference type="InterPro" id="IPR006342">
    <property type="entry name" value="FkbM_mtfrase"/>
</dbReference>
<dbReference type="Pfam" id="PF05050">
    <property type="entry name" value="Methyltransf_21"/>
    <property type="match status" value="1"/>
</dbReference>
<accession>A0ABX7F583</accession>
<dbReference type="Gene3D" id="3.40.50.150">
    <property type="entry name" value="Vaccinia Virus protein VP39"/>
    <property type="match status" value="1"/>
</dbReference>
<evidence type="ECO:0000259" key="1">
    <source>
        <dbReference type="Pfam" id="PF05050"/>
    </source>
</evidence>
<dbReference type="Proteomes" id="UP000596387">
    <property type="component" value="Chromosome"/>
</dbReference>
<proteinExistence type="predicted"/>
<sequence>MDFEHRISVNEHGFYCVPEAYAKREIPKILSQGAVYEPATLRLMARHARGGDIVTGGAFIGDFFPALSRALAPGCRVVSFEPNPLSRAAAERTIALNGLTNVDLHPVAVGACADTLNLQLSREGGSLSAARAKIVADAETGETTPVDVVTLDSLVAPGRIVSVLHLDVEGHEKPALLGASRILSENRPLIVLEAERPWQRKMYAEFLAEHAPGAGYTFAGGMERNAFYLPTT</sequence>